<dbReference type="Pfam" id="PF03024">
    <property type="entry name" value="Folate_rec"/>
    <property type="match status" value="1"/>
</dbReference>
<dbReference type="PANTHER" id="PTHR37390:SF1">
    <property type="entry name" value="FOLATE-BINDING PROTEIN 1"/>
    <property type="match status" value="1"/>
</dbReference>
<dbReference type="PANTHER" id="PTHR37390">
    <property type="entry name" value="OS02G0592500 PROTEIN"/>
    <property type="match status" value="1"/>
</dbReference>
<dbReference type="AlphaFoldDB" id="A0AAE2BYI5"/>
<feature type="domain" description="Folate receptor-like" evidence="5">
    <location>
        <begin position="90"/>
        <end position="219"/>
    </location>
</feature>
<evidence type="ECO:0000313" key="6">
    <source>
        <dbReference type="EMBL" id="KAK4402170.1"/>
    </source>
</evidence>
<feature type="chain" id="PRO_5042036643" description="Folate receptor-like domain-containing protein" evidence="4">
    <location>
        <begin position="26"/>
        <end position="339"/>
    </location>
</feature>
<dbReference type="EMBL" id="JACGWL010000005">
    <property type="protein sequence ID" value="KAK4402170.1"/>
    <property type="molecule type" value="Genomic_DNA"/>
</dbReference>
<keyword evidence="1 4" id="KW-0732">Signal</keyword>
<evidence type="ECO:0000259" key="5">
    <source>
        <dbReference type="Pfam" id="PF03024"/>
    </source>
</evidence>
<name>A0AAE2BYI5_9LAMI</name>
<accession>A0AAE2BYI5</accession>
<dbReference type="InterPro" id="IPR018143">
    <property type="entry name" value="Folate_rcpt-like"/>
</dbReference>
<organism evidence="6 7">
    <name type="scientific">Sesamum angolense</name>
    <dbReference type="NCBI Taxonomy" id="2727404"/>
    <lineage>
        <taxon>Eukaryota</taxon>
        <taxon>Viridiplantae</taxon>
        <taxon>Streptophyta</taxon>
        <taxon>Embryophyta</taxon>
        <taxon>Tracheophyta</taxon>
        <taxon>Spermatophyta</taxon>
        <taxon>Magnoliopsida</taxon>
        <taxon>eudicotyledons</taxon>
        <taxon>Gunneridae</taxon>
        <taxon>Pentapetalae</taxon>
        <taxon>asterids</taxon>
        <taxon>lamiids</taxon>
        <taxon>Lamiales</taxon>
        <taxon>Pedaliaceae</taxon>
        <taxon>Sesamum</taxon>
    </lineage>
</organism>
<evidence type="ECO:0000256" key="4">
    <source>
        <dbReference type="SAM" id="SignalP"/>
    </source>
</evidence>
<evidence type="ECO:0000256" key="3">
    <source>
        <dbReference type="SAM" id="MobiDB-lite"/>
    </source>
</evidence>
<feature type="region of interest" description="Disordered" evidence="3">
    <location>
        <begin position="316"/>
        <end position="339"/>
    </location>
</feature>
<dbReference type="InterPro" id="IPR053305">
    <property type="entry name" value="Folate-binding_rcpt-like"/>
</dbReference>
<dbReference type="Proteomes" id="UP001289374">
    <property type="component" value="Unassembled WGS sequence"/>
</dbReference>
<proteinExistence type="predicted"/>
<protein>
    <recommendedName>
        <fullName evidence="5">Folate receptor-like domain-containing protein</fullName>
    </recommendedName>
</protein>
<keyword evidence="2" id="KW-1015">Disulfide bond</keyword>
<evidence type="ECO:0000313" key="7">
    <source>
        <dbReference type="Proteomes" id="UP001289374"/>
    </source>
</evidence>
<sequence>MWKFRCFYVLVLLTFVNFCFLHAYAERETKREPLRVAIVSENVCGCVSVWVLVECAFAGMGWSLKWKVRIPDSTMPLLVNKTNNLGKPPKKASKGPRDLTLCRVFRKRTCCDVAQTHPAFVSIRRLASSGEASQDCLQLWELIECSICDPRVGVQRGPPRICATFCDRVYEACATAYFAMDAMTQVLAPCGLGDFVCGRASEWVSNGTELCHAAGFSVSSFDDTEESSCYGGKGRLDSIANSWKTSHSEISPGEQSTWFLEDFKQWVTDMPFNESVSWAVGGMVLTAGLLFASKRQTHNQRQKQAAFQRTVRKLGTKINSAPPVGQGNRRGLEDECGPF</sequence>
<feature type="non-terminal residue" evidence="6">
    <location>
        <position position="339"/>
    </location>
</feature>
<reference evidence="6" key="1">
    <citation type="submission" date="2020-06" db="EMBL/GenBank/DDBJ databases">
        <authorList>
            <person name="Li T."/>
            <person name="Hu X."/>
            <person name="Zhang T."/>
            <person name="Song X."/>
            <person name="Zhang H."/>
            <person name="Dai N."/>
            <person name="Sheng W."/>
            <person name="Hou X."/>
            <person name="Wei L."/>
        </authorList>
    </citation>
    <scope>NUCLEOTIDE SEQUENCE</scope>
    <source>
        <strain evidence="6">K16</strain>
        <tissue evidence="6">Leaf</tissue>
    </source>
</reference>
<gene>
    <name evidence="6" type="ORF">Sango_0957700</name>
</gene>
<reference evidence="6" key="2">
    <citation type="journal article" date="2024" name="Plant">
        <title>Genomic evolution and insights into agronomic trait innovations of Sesamum species.</title>
        <authorList>
            <person name="Miao H."/>
            <person name="Wang L."/>
            <person name="Qu L."/>
            <person name="Liu H."/>
            <person name="Sun Y."/>
            <person name="Le M."/>
            <person name="Wang Q."/>
            <person name="Wei S."/>
            <person name="Zheng Y."/>
            <person name="Lin W."/>
            <person name="Duan Y."/>
            <person name="Cao H."/>
            <person name="Xiong S."/>
            <person name="Wang X."/>
            <person name="Wei L."/>
            <person name="Li C."/>
            <person name="Ma Q."/>
            <person name="Ju M."/>
            <person name="Zhao R."/>
            <person name="Li G."/>
            <person name="Mu C."/>
            <person name="Tian Q."/>
            <person name="Mei H."/>
            <person name="Zhang T."/>
            <person name="Gao T."/>
            <person name="Zhang H."/>
        </authorList>
    </citation>
    <scope>NUCLEOTIDE SEQUENCE</scope>
    <source>
        <strain evidence="6">K16</strain>
    </source>
</reference>
<keyword evidence="7" id="KW-1185">Reference proteome</keyword>
<comment type="caution">
    <text evidence="6">The sequence shown here is derived from an EMBL/GenBank/DDBJ whole genome shotgun (WGS) entry which is preliminary data.</text>
</comment>
<feature type="signal peptide" evidence="4">
    <location>
        <begin position="1"/>
        <end position="25"/>
    </location>
</feature>
<evidence type="ECO:0000256" key="1">
    <source>
        <dbReference type="ARBA" id="ARBA00022729"/>
    </source>
</evidence>
<evidence type="ECO:0000256" key="2">
    <source>
        <dbReference type="ARBA" id="ARBA00023157"/>
    </source>
</evidence>